<dbReference type="Proteomes" id="UP000635245">
    <property type="component" value="Unassembled WGS sequence"/>
</dbReference>
<dbReference type="InterPro" id="IPR010281">
    <property type="entry name" value="DUF885"/>
</dbReference>
<evidence type="ECO:0000313" key="2">
    <source>
        <dbReference type="Proteomes" id="UP000635245"/>
    </source>
</evidence>
<gene>
    <name evidence="1" type="ORF">JHE00_29075</name>
</gene>
<comment type="caution">
    <text evidence="1">The sequence shown here is derived from an EMBL/GenBank/DDBJ whole genome shotgun (WGS) entry which is preliminary data.</text>
</comment>
<name>A0A934QYC8_9PSEU</name>
<dbReference type="AlphaFoldDB" id="A0A934QYC8"/>
<proteinExistence type="predicted"/>
<dbReference type="Pfam" id="PF05960">
    <property type="entry name" value="DUF885"/>
    <property type="match status" value="1"/>
</dbReference>
<sequence length="555" mass="60130">MTAVAALADEYMDLLFDADPLWPALLGMESPRNGLEQLSEEAEQRHRASLLELTERARELDSAALAPQDRVTRDVLIISATAAIDQIDARLTEFSISPLFVVPVAGLLNLLPMVPVGDAVQAAAQLDRLAAIPAFLEQVAQRHRDGVAAGRVPVARLVRGAIEHLDRYLAEPDADPLARQTAPDGDFAERRSALLSEVVHPAFAAYRDVLEAEILPHGRSDERPGLCHLPGGESTYAALARVHTTTDRSPDELHATGLRIIEQLAVEYSKIGGRAFGTHSVPDIFARLRTDPALRWKSEDELLDTARSAIARAEQAAPGWFGSIPEQPCAVEPVPPADAPGSVAAFYLLPSADGSRPGTYFANTYEVTERQRCTAEVTAFHEAVPGHHFQLSTALGLTDLPLLRRLGNFNAYSEGWGLYSERLAHEMGLYSDDLALLGMLSLDSTRAGRLVVDTGLHALGWSRQQAIDFLLANSPMTEVEVIAEVDRYIVYPGQALAYMVGRLEIERVRADAERALGERFDIKAFHDLVLGVGAVPMSVLADVVADWVAASASAG</sequence>
<evidence type="ECO:0000313" key="1">
    <source>
        <dbReference type="EMBL" id="MBK1788402.1"/>
    </source>
</evidence>
<dbReference type="RefSeq" id="WP_200324294.1">
    <property type="nucleotide sequence ID" value="NZ_JAENJH010000010.1"/>
</dbReference>
<dbReference type="PANTHER" id="PTHR33361:SF2">
    <property type="entry name" value="DUF885 DOMAIN-CONTAINING PROTEIN"/>
    <property type="match status" value="1"/>
</dbReference>
<reference evidence="1" key="1">
    <citation type="submission" date="2020-12" db="EMBL/GenBank/DDBJ databases">
        <title>Prauserella sp. ASG 168, a novel actinomycete isolated from cave rock.</title>
        <authorList>
            <person name="Suriyachadkun C."/>
        </authorList>
    </citation>
    <scope>NUCLEOTIDE SEQUENCE</scope>
    <source>
        <strain evidence="1">ASG 168</strain>
    </source>
</reference>
<accession>A0A934QYC8</accession>
<keyword evidence="2" id="KW-1185">Reference proteome</keyword>
<protein>
    <submittedName>
        <fullName evidence="1">DUF885 domain-containing protein</fullName>
    </submittedName>
</protein>
<dbReference type="PANTHER" id="PTHR33361">
    <property type="entry name" value="GLR0591 PROTEIN"/>
    <property type="match status" value="1"/>
</dbReference>
<dbReference type="EMBL" id="JAENJH010000010">
    <property type="protein sequence ID" value="MBK1788402.1"/>
    <property type="molecule type" value="Genomic_DNA"/>
</dbReference>
<organism evidence="1 2">
    <name type="scientific">Prauserella cavernicola</name>
    <dbReference type="NCBI Taxonomy" id="2800127"/>
    <lineage>
        <taxon>Bacteria</taxon>
        <taxon>Bacillati</taxon>
        <taxon>Actinomycetota</taxon>
        <taxon>Actinomycetes</taxon>
        <taxon>Pseudonocardiales</taxon>
        <taxon>Pseudonocardiaceae</taxon>
        <taxon>Prauserella</taxon>
    </lineage>
</organism>